<evidence type="ECO:0000313" key="5">
    <source>
        <dbReference type="Proteomes" id="UP000012589"/>
    </source>
</evidence>
<dbReference type="PANTHER" id="PTHR32089:SF112">
    <property type="entry name" value="LYSOZYME-LIKE PROTEIN-RELATED"/>
    <property type="match status" value="1"/>
</dbReference>
<dbReference type="GO" id="GO:0007165">
    <property type="term" value="P:signal transduction"/>
    <property type="evidence" value="ECO:0007669"/>
    <property type="project" value="UniProtKB-KW"/>
</dbReference>
<sequence>MRGKTTKLIKAVSDLKAEDYSKEPELNNIYERLVKARQEFAGVFEKNIKAVMEISSLDLTMQHQTEKIMDISRSVSKAAETIFGSAGGNSMFTGTQNNQHEELAHTITQIASETSEVNEKIESCQSDLTDIRDLSAQTIEISRKMQKDMDNLTGIISHINEVITGIESISLQTNLLALNASIEATRAGEAGRGFAVVADEIRALAGETQKLTGNMGSFVEEIEAASRTSVKSAAGTIKALESMTDKIQNVWVLNDENHQHVMKVNDSISSIAAVSEEISSSMTEMENQLHDSTEFMQNVSRDLKKASEPVVDIEKTLDDSVKQMGIMSEDIFFHLEYAEFAKHIGNAITAHQAWLRNLKNIVKQRSIIPLQLDSTKCGFGHFYHAMTPNTPQIQAIWDGLGKKHERFHKFGGEAIQALKQQNYSEAEAVYNQAELYSRELIADLERIRMIALEQA</sequence>
<dbReference type="InterPro" id="IPR025991">
    <property type="entry name" value="Chemoreceptor_zinc-bind_dom"/>
</dbReference>
<dbReference type="AlphaFoldDB" id="N2AS20"/>
<dbReference type="Gene3D" id="1.20.120.30">
    <property type="entry name" value="Aspartate receptor, ligand-binding domain"/>
    <property type="match status" value="1"/>
</dbReference>
<dbReference type="GO" id="GO:0016020">
    <property type="term" value="C:membrane"/>
    <property type="evidence" value="ECO:0007669"/>
    <property type="project" value="InterPro"/>
</dbReference>
<dbReference type="SMART" id="SM00283">
    <property type="entry name" value="MA"/>
    <property type="match status" value="1"/>
</dbReference>
<dbReference type="PANTHER" id="PTHR32089">
    <property type="entry name" value="METHYL-ACCEPTING CHEMOTAXIS PROTEIN MCPB"/>
    <property type="match status" value="1"/>
</dbReference>
<dbReference type="EMBL" id="AQFT01000072">
    <property type="protein sequence ID" value="EMZ27319.1"/>
    <property type="molecule type" value="Genomic_DNA"/>
</dbReference>
<dbReference type="SUPFAM" id="SSF58104">
    <property type="entry name" value="Methyl-accepting chemotaxis protein (MCP) signaling domain"/>
    <property type="match status" value="1"/>
</dbReference>
<dbReference type="Pfam" id="PF00015">
    <property type="entry name" value="MCPsignal"/>
    <property type="match status" value="1"/>
</dbReference>
<reference evidence="4 5" key="1">
    <citation type="journal article" date="2014" name="Genome Announc.">
        <title>Draft genome sequences of the altered schaedler flora, a defined bacterial community from gnotobiotic mice.</title>
        <authorList>
            <person name="Wannemuehler M.J."/>
            <person name="Overstreet A.M."/>
            <person name="Ward D.V."/>
            <person name="Phillips G.J."/>
        </authorList>
    </citation>
    <scope>NUCLEOTIDE SEQUENCE [LARGE SCALE GENOMIC DNA]</scope>
    <source>
        <strain evidence="4 5">ASF492</strain>
    </source>
</reference>
<dbReference type="Gene3D" id="1.10.287.950">
    <property type="entry name" value="Methyl-accepting chemotaxis protein"/>
    <property type="match status" value="1"/>
</dbReference>
<dbReference type="Pfam" id="PF13682">
    <property type="entry name" value="CZB"/>
    <property type="match status" value="1"/>
</dbReference>
<dbReference type="OrthoDB" id="9816519at2"/>
<proteinExistence type="predicted"/>
<dbReference type="PATRIC" id="fig|1235802.3.peg.2583"/>
<dbReference type="Proteomes" id="UP000012589">
    <property type="component" value="Unassembled WGS sequence"/>
</dbReference>
<evidence type="ECO:0000256" key="2">
    <source>
        <dbReference type="PROSITE-ProRule" id="PRU00284"/>
    </source>
</evidence>
<dbReference type="eggNOG" id="COG0840">
    <property type="taxonomic scope" value="Bacteria"/>
</dbReference>
<dbReference type="InterPro" id="IPR004089">
    <property type="entry name" value="MCPsignal_dom"/>
</dbReference>
<keyword evidence="1 2" id="KW-0807">Transducer</keyword>
<dbReference type="HOGENOM" id="CLU_556331_0_0_9"/>
<gene>
    <name evidence="4" type="ORF">C823_02443</name>
</gene>
<protein>
    <recommendedName>
        <fullName evidence="3">Methyl-accepting transducer domain-containing protein</fullName>
    </recommendedName>
</protein>
<organism evidence="4 5">
    <name type="scientific">Eubacterium plexicaudatum ASF492</name>
    <dbReference type="NCBI Taxonomy" id="1235802"/>
    <lineage>
        <taxon>Bacteria</taxon>
        <taxon>Bacillati</taxon>
        <taxon>Bacillota</taxon>
        <taxon>Clostridia</taxon>
        <taxon>Eubacteriales</taxon>
        <taxon>Eubacteriaceae</taxon>
        <taxon>Eubacterium</taxon>
    </lineage>
</organism>
<dbReference type="STRING" id="1235802.C823_02443"/>
<accession>N2AS20</accession>
<evidence type="ECO:0000256" key="1">
    <source>
        <dbReference type="ARBA" id="ARBA00023224"/>
    </source>
</evidence>
<keyword evidence="5" id="KW-1185">Reference proteome</keyword>
<evidence type="ECO:0000313" key="4">
    <source>
        <dbReference type="EMBL" id="EMZ27319.1"/>
    </source>
</evidence>
<dbReference type="PROSITE" id="PS50111">
    <property type="entry name" value="CHEMOTAXIS_TRANSDUC_2"/>
    <property type="match status" value="1"/>
</dbReference>
<name>N2AS20_9FIRM</name>
<feature type="domain" description="Methyl-accepting transducer" evidence="3">
    <location>
        <begin position="64"/>
        <end position="311"/>
    </location>
</feature>
<comment type="caution">
    <text evidence="4">The sequence shown here is derived from an EMBL/GenBank/DDBJ whole genome shotgun (WGS) entry which is preliminary data.</text>
</comment>
<evidence type="ECO:0000259" key="3">
    <source>
        <dbReference type="PROSITE" id="PS50111"/>
    </source>
</evidence>